<keyword evidence="1" id="KW-1133">Transmembrane helix</keyword>
<evidence type="ECO:0008006" key="5">
    <source>
        <dbReference type="Google" id="ProtNLM"/>
    </source>
</evidence>
<dbReference type="Proteomes" id="UP000030764">
    <property type="component" value="Unassembled WGS sequence"/>
</dbReference>
<feature type="transmembrane region" description="Helical" evidence="1">
    <location>
        <begin position="187"/>
        <end position="211"/>
    </location>
</feature>
<evidence type="ECO:0000313" key="4">
    <source>
        <dbReference type="Proteomes" id="UP000030764"/>
    </source>
</evidence>
<evidence type="ECO:0000313" key="2">
    <source>
        <dbReference type="EMBL" id="KFD58538.1"/>
    </source>
</evidence>
<proteinExistence type="predicted"/>
<reference evidence="2 4" key="1">
    <citation type="journal article" date="2014" name="Nat. Genet.">
        <title>Genome and transcriptome of the porcine whipworm Trichuris suis.</title>
        <authorList>
            <person name="Jex A.R."/>
            <person name="Nejsum P."/>
            <person name="Schwarz E.M."/>
            <person name="Hu L."/>
            <person name="Young N.D."/>
            <person name="Hall R.S."/>
            <person name="Korhonen P.K."/>
            <person name="Liao S."/>
            <person name="Thamsborg S."/>
            <person name="Xia J."/>
            <person name="Xu P."/>
            <person name="Wang S."/>
            <person name="Scheerlinck J.P."/>
            <person name="Hofmann A."/>
            <person name="Sternberg P.W."/>
            <person name="Wang J."/>
            <person name="Gasser R.B."/>
        </authorList>
    </citation>
    <scope>NUCLEOTIDE SEQUENCE [LARGE SCALE GENOMIC DNA]</scope>
    <source>
        <strain evidence="3">DCEP-RM93F</strain>
        <strain evidence="2">DCEP-RM93M</strain>
    </source>
</reference>
<feature type="transmembrane region" description="Helical" evidence="1">
    <location>
        <begin position="141"/>
        <end position="167"/>
    </location>
</feature>
<evidence type="ECO:0000256" key="1">
    <source>
        <dbReference type="SAM" id="Phobius"/>
    </source>
</evidence>
<dbReference type="Proteomes" id="UP000030758">
    <property type="component" value="Unassembled WGS sequence"/>
</dbReference>
<name>A0A085MMU2_9BILA</name>
<protein>
    <recommendedName>
        <fullName evidence="5">G-protein coupled receptors family 1 profile domain-containing protein</fullName>
    </recommendedName>
</protein>
<evidence type="ECO:0000313" key="3">
    <source>
        <dbReference type="EMBL" id="KFD66088.1"/>
    </source>
</evidence>
<dbReference type="EMBL" id="KL367528">
    <property type="protein sequence ID" value="KFD66088.1"/>
    <property type="molecule type" value="Genomic_DNA"/>
</dbReference>
<organism evidence="2 4">
    <name type="scientific">Trichuris suis</name>
    <name type="common">pig whipworm</name>
    <dbReference type="NCBI Taxonomy" id="68888"/>
    <lineage>
        <taxon>Eukaryota</taxon>
        <taxon>Metazoa</taxon>
        <taxon>Ecdysozoa</taxon>
        <taxon>Nematoda</taxon>
        <taxon>Enoplea</taxon>
        <taxon>Dorylaimia</taxon>
        <taxon>Trichinellida</taxon>
        <taxon>Trichuridae</taxon>
        <taxon>Trichuris</taxon>
    </lineage>
</organism>
<dbReference type="EMBL" id="KL363184">
    <property type="protein sequence ID" value="KFD58538.1"/>
    <property type="molecule type" value="Genomic_DNA"/>
</dbReference>
<feature type="transmembrane region" description="Helical" evidence="1">
    <location>
        <begin position="26"/>
        <end position="47"/>
    </location>
</feature>
<keyword evidence="1" id="KW-0812">Transmembrane</keyword>
<sequence length="324" mass="35779">MALPQGIVTNNATNATLEQWDRTSEAFMLAFAFIGIVSNAALFISALTTRPFRKRAKFIAAFSGGTLICDVGAAVILIHRSFRESQYGLMTAMQCLINVPSILLYSVGEPVMTLCSLIMSLDYCLTLTVSKPACKITERTASVLIAATVTISSVNALLTFLLVYFRGNVLVKNRCYQGEVMDALHVRINYCTIALCSLLSALIYMATAIITAAKKSTFPVVRLQQIRRQEAIMKYTSFVVLIMLLSHAIPFFLIVILSYKVNYTLDSIIFYLYLIFSSAFPVRIFCAKLFAWLLLVKSKVCLSKAKVSAQGCSPTKSLDAANRE</sequence>
<accession>A0A085MMU2</accession>
<dbReference type="AlphaFoldDB" id="A0A085MMU2"/>
<gene>
    <name evidence="2" type="ORF">M513_00764</name>
    <name evidence="3" type="ORF">M514_00764</name>
</gene>
<feature type="transmembrane region" description="Helical" evidence="1">
    <location>
        <begin position="102"/>
        <end position="129"/>
    </location>
</feature>
<feature type="transmembrane region" description="Helical" evidence="1">
    <location>
        <begin position="268"/>
        <end position="296"/>
    </location>
</feature>
<keyword evidence="1" id="KW-0472">Membrane</keyword>
<feature type="transmembrane region" description="Helical" evidence="1">
    <location>
        <begin position="232"/>
        <end position="256"/>
    </location>
</feature>
<keyword evidence="4" id="KW-1185">Reference proteome</keyword>
<feature type="transmembrane region" description="Helical" evidence="1">
    <location>
        <begin position="59"/>
        <end position="82"/>
    </location>
</feature>